<dbReference type="PANTHER" id="PTHR37984">
    <property type="entry name" value="PROTEIN CBG26694"/>
    <property type="match status" value="1"/>
</dbReference>
<dbReference type="Pfam" id="PF17917">
    <property type="entry name" value="RT_RNaseH"/>
    <property type="match status" value="1"/>
</dbReference>
<gene>
    <name evidence="9" type="ORF">O181_115864</name>
</gene>
<feature type="domain" description="Integrase zinc-binding" evidence="8">
    <location>
        <begin position="334"/>
        <end position="380"/>
    </location>
</feature>
<evidence type="ECO:0000259" key="7">
    <source>
        <dbReference type="Pfam" id="PF17917"/>
    </source>
</evidence>
<evidence type="ECO:0000256" key="5">
    <source>
        <dbReference type="ARBA" id="ARBA00022801"/>
    </source>
</evidence>
<sequence>MQSFLGFASYYRNHIRSFAHITSSLYKLCSKDVVFEITKERRDAYEKIKNELTNAPVLILPDFELPFKLYFDAACSSGLGEALHQGQIVDGEPREGVICYISRKLKDSESSYGVIHTEFLCLVWALEKLHYYFEGTVFQVYTDCTALKSLLNMKTTNRHILRWQLAIQEYGGNMTIIYKEGKSHSNAEGHSRWPPDNIKRNPAYDPEVAAKIPIHFREIDRRKKFRFYGWAPEGCTPNSRETDLEQIETPILGISSSQLHNQSFSAVMKTYAKPKQCGILFQHLQQRYRSPELESQLKELWLGDYEDNKFFLIDGLLYHREKHTSALTVVYRDHISLILQEFNDCPYMGHMSEDRTKARVASTAGWPKWEQELSEYINTC</sequence>
<name>A0A9Q3K7T8_9BASI</name>
<evidence type="ECO:0000259" key="8">
    <source>
        <dbReference type="Pfam" id="PF17921"/>
    </source>
</evidence>
<dbReference type="PANTHER" id="PTHR37984:SF5">
    <property type="entry name" value="PROTEIN NYNRIN-LIKE"/>
    <property type="match status" value="1"/>
</dbReference>
<comment type="caution">
    <text evidence="9">The sequence shown here is derived from an EMBL/GenBank/DDBJ whole genome shotgun (WGS) entry which is preliminary data.</text>
</comment>
<dbReference type="InterPro" id="IPR043502">
    <property type="entry name" value="DNA/RNA_pol_sf"/>
</dbReference>
<evidence type="ECO:0000313" key="10">
    <source>
        <dbReference type="Proteomes" id="UP000765509"/>
    </source>
</evidence>
<dbReference type="GO" id="GO:0004519">
    <property type="term" value="F:endonuclease activity"/>
    <property type="evidence" value="ECO:0007669"/>
    <property type="project" value="UniProtKB-KW"/>
</dbReference>
<proteinExistence type="predicted"/>
<evidence type="ECO:0000256" key="1">
    <source>
        <dbReference type="ARBA" id="ARBA00022679"/>
    </source>
</evidence>
<keyword evidence="6" id="KW-0695">RNA-directed DNA polymerase</keyword>
<dbReference type="Proteomes" id="UP000765509">
    <property type="component" value="Unassembled WGS sequence"/>
</dbReference>
<dbReference type="CDD" id="cd09274">
    <property type="entry name" value="RNase_HI_RT_Ty3"/>
    <property type="match status" value="1"/>
</dbReference>
<evidence type="ECO:0008006" key="11">
    <source>
        <dbReference type="Google" id="ProtNLM"/>
    </source>
</evidence>
<dbReference type="InterPro" id="IPR043128">
    <property type="entry name" value="Rev_trsase/Diguanyl_cyclase"/>
</dbReference>
<protein>
    <recommendedName>
        <fullName evidence="11">Reverse transcriptase RNase H-like domain-containing protein</fullName>
    </recommendedName>
</protein>
<dbReference type="SUPFAM" id="SSF56672">
    <property type="entry name" value="DNA/RNA polymerases"/>
    <property type="match status" value="1"/>
</dbReference>
<dbReference type="Gene3D" id="1.10.340.70">
    <property type="match status" value="1"/>
</dbReference>
<dbReference type="InterPro" id="IPR041588">
    <property type="entry name" value="Integrase_H2C2"/>
</dbReference>
<dbReference type="Pfam" id="PF17921">
    <property type="entry name" value="Integrase_H2C2"/>
    <property type="match status" value="1"/>
</dbReference>
<keyword evidence="2" id="KW-0548">Nucleotidyltransferase</keyword>
<dbReference type="Gene3D" id="3.30.70.270">
    <property type="match status" value="1"/>
</dbReference>
<keyword evidence="3" id="KW-0540">Nuclease</keyword>
<dbReference type="InterPro" id="IPR050951">
    <property type="entry name" value="Retrovirus_Pol_polyprotein"/>
</dbReference>
<keyword evidence="10" id="KW-1185">Reference proteome</keyword>
<evidence type="ECO:0000256" key="2">
    <source>
        <dbReference type="ARBA" id="ARBA00022695"/>
    </source>
</evidence>
<evidence type="ECO:0000256" key="4">
    <source>
        <dbReference type="ARBA" id="ARBA00022759"/>
    </source>
</evidence>
<organism evidence="9 10">
    <name type="scientific">Austropuccinia psidii MF-1</name>
    <dbReference type="NCBI Taxonomy" id="1389203"/>
    <lineage>
        <taxon>Eukaryota</taxon>
        <taxon>Fungi</taxon>
        <taxon>Dikarya</taxon>
        <taxon>Basidiomycota</taxon>
        <taxon>Pucciniomycotina</taxon>
        <taxon>Pucciniomycetes</taxon>
        <taxon>Pucciniales</taxon>
        <taxon>Sphaerophragmiaceae</taxon>
        <taxon>Austropuccinia</taxon>
    </lineage>
</organism>
<dbReference type="AlphaFoldDB" id="A0A9Q3K7T8"/>
<keyword evidence="1" id="KW-0808">Transferase</keyword>
<dbReference type="GO" id="GO:0003964">
    <property type="term" value="F:RNA-directed DNA polymerase activity"/>
    <property type="evidence" value="ECO:0007669"/>
    <property type="project" value="UniProtKB-KW"/>
</dbReference>
<reference evidence="9" key="1">
    <citation type="submission" date="2021-03" db="EMBL/GenBank/DDBJ databases">
        <title>Draft genome sequence of rust myrtle Austropuccinia psidii MF-1, a brazilian biotype.</title>
        <authorList>
            <person name="Quecine M.C."/>
            <person name="Pachon D.M.R."/>
            <person name="Bonatelli M.L."/>
            <person name="Correr F.H."/>
            <person name="Franceschini L.M."/>
            <person name="Leite T.F."/>
            <person name="Margarido G.R.A."/>
            <person name="Almeida C.A."/>
            <person name="Ferrarezi J.A."/>
            <person name="Labate C.A."/>
        </authorList>
    </citation>
    <scope>NUCLEOTIDE SEQUENCE</scope>
    <source>
        <strain evidence="9">MF-1</strain>
    </source>
</reference>
<feature type="domain" description="Reverse transcriptase RNase H-like" evidence="7">
    <location>
        <begin position="62"/>
        <end position="170"/>
    </location>
</feature>
<dbReference type="InterPro" id="IPR041373">
    <property type="entry name" value="RT_RNaseH"/>
</dbReference>
<keyword evidence="4" id="KW-0255">Endonuclease</keyword>
<evidence type="ECO:0000313" key="9">
    <source>
        <dbReference type="EMBL" id="MBW0576149.1"/>
    </source>
</evidence>
<keyword evidence="5" id="KW-0378">Hydrolase</keyword>
<dbReference type="GO" id="GO:0016787">
    <property type="term" value="F:hydrolase activity"/>
    <property type="evidence" value="ECO:0007669"/>
    <property type="project" value="UniProtKB-KW"/>
</dbReference>
<evidence type="ECO:0000256" key="3">
    <source>
        <dbReference type="ARBA" id="ARBA00022722"/>
    </source>
</evidence>
<accession>A0A9Q3K7T8</accession>
<dbReference type="EMBL" id="AVOT02097746">
    <property type="protein sequence ID" value="MBW0576149.1"/>
    <property type="molecule type" value="Genomic_DNA"/>
</dbReference>
<evidence type="ECO:0000256" key="6">
    <source>
        <dbReference type="ARBA" id="ARBA00022918"/>
    </source>
</evidence>